<feature type="region of interest" description="Disordered" evidence="1">
    <location>
        <begin position="34"/>
        <end position="125"/>
    </location>
</feature>
<accession>A0A4S4MPD3</accession>
<evidence type="ECO:0000313" key="2">
    <source>
        <dbReference type="EMBL" id="THH27088.1"/>
    </source>
</evidence>
<gene>
    <name evidence="2" type="ORF">EUX98_g7101</name>
</gene>
<dbReference type="OrthoDB" id="660555at2759"/>
<feature type="region of interest" description="Disordered" evidence="1">
    <location>
        <begin position="196"/>
        <end position="218"/>
    </location>
</feature>
<dbReference type="EMBL" id="SGPM01000281">
    <property type="protein sequence ID" value="THH27088.1"/>
    <property type="molecule type" value="Genomic_DNA"/>
</dbReference>
<name>A0A4S4MPD3_9APHY</name>
<feature type="compositionally biased region" description="Polar residues" evidence="1">
    <location>
        <begin position="44"/>
        <end position="62"/>
    </location>
</feature>
<feature type="compositionally biased region" description="Low complexity" evidence="1">
    <location>
        <begin position="84"/>
        <end position="110"/>
    </location>
</feature>
<dbReference type="AlphaFoldDB" id="A0A4S4MPD3"/>
<protein>
    <submittedName>
        <fullName evidence="2">Uncharacterized protein</fullName>
    </submittedName>
</protein>
<comment type="caution">
    <text evidence="2">The sequence shown here is derived from an EMBL/GenBank/DDBJ whole genome shotgun (WGS) entry which is preliminary data.</text>
</comment>
<sequence>MLESIYELPLSRTNVPAHIIDIVYGCIPRSFTDEPKDDAANANDRIQASPSKRARTASSSTLGLDGDDPFDMPKPFLPPPMSTYPPSSTRTRSFTSRTRSHTSVFSTRSRASGSTAFSLPDPPKPAHPGISVCPSPAHLHRMGKPVYVRHAVERFTWEDEIAGVNMGRDCVPVLWRGCGPACLDFLDQKEEVEDKEEGVVKEVGQSSTLTAGSDQDEEHVVEFQPADLSGGFADAFFEEDG</sequence>
<dbReference type="Proteomes" id="UP000308730">
    <property type="component" value="Unassembled WGS sequence"/>
</dbReference>
<proteinExistence type="predicted"/>
<evidence type="ECO:0000313" key="3">
    <source>
        <dbReference type="Proteomes" id="UP000308730"/>
    </source>
</evidence>
<keyword evidence="3" id="KW-1185">Reference proteome</keyword>
<reference evidence="2 3" key="1">
    <citation type="submission" date="2019-02" db="EMBL/GenBank/DDBJ databases">
        <title>Genome sequencing of the rare red list fungi Antrodiella citrinella (Flaviporus citrinellus).</title>
        <authorList>
            <person name="Buettner E."/>
            <person name="Kellner H."/>
        </authorList>
    </citation>
    <scope>NUCLEOTIDE SEQUENCE [LARGE SCALE GENOMIC DNA]</scope>
    <source>
        <strain evidence="2 3">DSM 108506</strain>
    </source>
</reference>
<evidence type="ECO:0000256" key="1">
    <source>
        <dbReference type="SAM" id="MobiDB-lite"/>
    </source>
</evidence>
<organism evidence="2 3">
    <name type="scientific">Antrodiella citrinella</name>
    <dbReference type="NCBI Taxonomy" id="2447956"/>
    <lineage>
        <taxon>Eukaryota</taxon>
        <taxon>Fungi</taxon>
        <taxon>Dikarya</taxon>
        <taxon>Basidiomycota</taxon>
        <taxon>Agaricomycotina</taxon>
        <taxon>Agaricomycetes</taxon>
        <taxon>Polyporales</taxon>
        <taxon>Steccherinaceae</taxon>
        <taxon>Antrodiella</taxon>
    </lineage>
</organism>